<evidence type="ECO:0000256" key="4">
    <source>
        <dbReference type="ARBA" id="ARBA00023242"/>
    </source>
</evidence>
<keyword evidence="4" id="KW-0539">Nucleus</keyword>
<gene>
    <name evidence="6" type="ORF">QJS10_CPA09g00481</name>
</gene>
<evidence type="ECO:0000313" key="6">
    <source>
        <dbReference type="EMBL" id="KAK1309521.1"/>
    </source>
</evidence>
<dbReference type="EMBL" id="JAUJYO010000009">
    <property type="protein sequence ID" value="KAK1309521.1"/>
    <property type="molecule type" value="Genomic_DNA"/>
</dbReference>
<accession>A0AAV9E7U7</accession>
<name>A0AAV9E7U7_ACOCL</name>
<proteinExistence type="predicted"/>
<protein>
    <recommendedName>
        <fullName evidence="5">BZIP domain-containing protein</fullName>
    </recommendedName>
</protein>
<reference evidence="6" key="2">
    <citation type="submission" date="2023-06" db="EMBL/GenBank/DDBJ databases">
        <authorList>
            <person name="Ma L."/>
            <person name="Liu K.-W."/>
            <person name="Li Z."/>
            <person name="Hsiao Y.-Y."/>
            <person name="Qi Y."/>
            <person name="Fu T."/>
            <person name="Tang G."/>
            <person name="Zhang D."/>
            <person name="Sun W.-H."/>
            <person name="Liu D.-K."/>
            <person name="Li Y."/>
            <person name="Chen G.-Z."/>
            <person name="Liu X.-D."/>
            <person name="Liao X.-Y."/>
            <person name="Jiang Y.-T."/>
            <person name="Yu X."/>
            <person name="Hao Y."/>
            <person name="Huang J."/>
            <person name="Zhao X.-W."/>
            <person name="Ke S."/>
            <person name="Chen Y.-Y."/>
            <person name="Wu W.-L."/>
            <person name="Hsu J.-L."/>
            <person name="Lin Y.-F."/>
            <person name="Huang M.-D."/>
            <person name="Li C.-Y."/>
            <person name="Huang L."/>
            <person name="Wang Z.-W."/>
            <person name="Zhao X."/>
            <person name="Zhong W.-Y."/>
            <person name="Peng D.-H."/>
            <person name="Ahmad S."/>
            <person name="Lan S."/>
            <person name="Zhang J.-S."/>
            <person name="Tsai W.-C."/>
            <person name="Van De Peer Y."/>
            <person name="Liu Z.-J."/>
        </authorList>
    </citation>
    <scope>NUCLEOTIDE SEQUENCE</scope>
    <source>
        <strain evidence="6">CP</strain>
        <tissue evidence="6">Leaves</tissue>
    </source>
</reference>
<evidence type="ECO:0000256" key="2">
    <source>
        <dbReference type="ARBA" id="ARBA00022682"/>
    </source>
</evidence>
<dbReference type="GO" id="GO:0005634">
    <property type="term" value="C:nucleus"/>
    <property type="evidence" value="ECO:0007669"/>
    <property type="project" value="UniProtKB-SubCell"/>
</dbReference>
<dbReference type="AlphaFoldDB" id="A0AAV9E7U7"/>
<dbReference type="InterPro" id="IPR043452">
    <property type="entry name" value="BZIP46-like"/>
</dbReference>
<dbReference type="PROSITE" id="PS00036">
    <property type="entry name" value="BZIP_BASIC"/>
    <property type="match status" value="1"/>
</dbReference>
<evidence type="ECO:0000256" key="1">
    <source>
        <dbReference type="ARBA" id="ARBA00004123"/>
    </source>
</evidence>
<evidence type="ECO:0000259" key="5">
    <source>
        <dbReference type="PROSITE" id="PS00036"/>
    </source>
</evidence>
<feature type="domain" description="BZIP" evidence="5">
    <location>
        <begin position="120"/>
        <end position="135"/>
    </location>
</feature>
<organism evidence="6 7">
    <name type="scientific">Acorus calamus</name>
    <name type="common">Sweet flag</name>
    <dbReference type="NCBI Taxonomy" id="4465"/>
    <lineage>
        <taxon>Eukaryota</taxon>
        <taxon>Viridiplantae</taxon>
        <taxon>Streptophyta</taxon>
        <taxon>Embryophyta</taxon>
        <taxon>Tracheophyta</taxon>
        <taxon>Spermatophyta</taxon>
        <taxon>Magnoliopsida</taxon>
        <taxon>Liliopsida</taxon>
        <taxon>Acoraceae</taxon>
        <taxon>Acorus</taxon>
    </lineage>
</organism>
<dbReference type="Proteomes" id="UP001180020">
    <property type="component" value="Unassembled WGS sequence"/>
</dbReference>
<sequence>MMQIASQHAKHEFASASNSSPPGFEYLLYNGVFDTLEGNEWLQSQVAVQQHHHQGEMVGSVSNIMPDVTVHQQPDCLLGVTVQQPPHCSLQRTNVGSCSGSALLDSQVTASSKELSKKEKRMIKNRESAARSRAKKQVQVPICPYNEVGARCGKFKIPASVKTKDSMDAKQSSMRAIHIENYLERHWRCASRLDEGVITPTGRLAIIGRLGELENGLLLDLDPTRLQICVNPQRRRREDPYDPVQKVARRLKN</sequence>
<keyword evidence="2" id="KW-0938">Abscisic acid signaling pathway</keyword>
<evidence type="ECO:0000313" key="7">
    <source>
        <dbReference type="Proteomes" id="UP001180020"/>
    </source>
</evidence>
<dbReference type="PANTHER" id="PTHR22952">
    <property type="entry name" value="CAMP-RESPONSE ELEMENT BINDING PROTEIN-RELATED"/>
    <property type="match status" value="1"/>
</dbReference>
<dbReference type="GO" id="GO:0045893">
    <property type="term" value="P:positive regulation of DNA-templated transcription"/>
    <property type="evidence" value="ECO:0007669"/>
    <property type="project" value="InterPro"/>
</dbReference>
<reference evidence="6" key="1">
    <citation type="journal article" date="2023" name="Nat. Commun.">
        <title>Diploid and tetraploid genomes of Acorus and the evolution of monocots.</title>
        <authorList>
            <person name="Ma L."/>
            <person name="Liu K.W."/>
            <person name="Li Z."/>
            <person name="Hsiao Y.Y."/>
            <person name="Qi Y."/>
            <person name="Fu T."/>
            <person name="Tang G.D."/>
            <person name="Zhang D."/>
            <person name="Sun W.H."/>
            <person name="Liu D.K."/>
            <person name="Li Y."/>
            <person name="Chen G.Z."/>
            <person name="Liu X.D."/>
            <person name="Liao X.Y."/>
            <person name="Jiang Y.T."/>
            <person name="Yu X."/>
            <person name="Hao Y."/>
            <person name="Huang J."/>
            <person name="Zhao X.W."/>
            <person name="Ke S."/>
            <person name="Chen Y.Y."/>
            <person name="Wu W.L."/>
            <person name="Hsu J.L."/>
            <person name="Lin Y.F."/>
            <person name="Huang M.D."/>
            <person name="Li C.Y."/>
            <person name="Huang L."/>
            <person name="Wang Z.W."/>
            <person name="Zhao X."/>
            <person name="Zhong W.Y."/>
            <person name="Peng D.H."/>
            <person name="Ahmad S."/>
            <person name="Lan S."/>
            <person name="Zhang J.S."/>
            <person name="Tsai W.C."/>
            <person name="Van de Peer Y."/>
            <person name="Liu Z.J."/>
        </authorList>
    </citation>
    <scope>NUCLEOTIDE SEQUENCE</scope>
    <source>
        <strain evidence="6">CP</strain>
    </source>
</reference>
<keyword evidence="7" id="KW-1185">Reference proteome</keyword>
<dbReference type="PANTHER" id="PTHR22952:SF175">
    <property type="entry name" value="PROTEIN ABSCISIC ACID-INSENSITIVE 5"/>
    <property type="match status" value="1"/>
</dbReference>
<dbReference type="GO" id="GO:0003677">
    <property type="term" value="F:DNA binding"/>
    <property type="evidence" value="ECO:0007669"/>
    <property type="project" value="UniProtKB-KW"/>
</dbReference>
<dbReference type="InterPro" id="IPR004827">
    <property type="entry name" value="bZIP"/>
</dbReference>
<dbReference type="Gene3D" id="1.20.5.170">
    <property type="match status" value="1"/>
</dbReference>
<comment type="subcellular location">
    <subcellularLocation>
        <location evidence="1">Nucleus</location>
    </subcellularLocation>
</comment>
<dbReference type="GO" id="GO:0009738">
    <property type="term" value="P:abscisic acid-activated signaling pathway"/>
    <property type="evidence" value="ECO:0007669"/>
    <property type="project" value="UniProtKB-KW"/>
</dbReference>
<comment type="caution">
    <text evidence="6">The sequence shown here is derived from an EMBL/GenBank/DDBJ whole genome shotgun (WGS) entry which is preliminary data.</text>
</comment>
<evidence type="ECO:0000256" key="3">
    <source>
        <dbReference type="ARBA" id="ARBA00023125"/>
    </source>
</evidence>
<keyword evidence="3" id="KW-0238">DNA-binding</keyword>
<dbReference type="GO" id="GO:0003700">
    <property type="term" value="F:DNA-binding transcription factor activity"/>
    <property type="evidence" value="ECO:0007669"/>
    <property type="project" value="InterPro"/>
</dbReference>